<proteinExistence type="predicted"/>
<protein>
    <submittedName>
        <fullName evidence="10">Thiol reductant ABC exporter subunit CydD</fullName>
    </submittedName>
</protein>
<evidence type="ECO:0000256" key="2">
    <source>
        <dbReference type="ARBA" id="ARBA00022692"/>
    </source>
</evidence>
<dbReference type="PROSITE" id="PS50893">
    <property type="entry name" value="ABC_TRANSPORTER_2"/>
    <property type="match status" value="1"/>
</dbReference>
<evidence type="ECO:0000313" key="10">
    <source>
        <dbReference type="EMBL" id="MBR0652927.1"/>
    </source>
</evidence>
<dbReference type="PROSITE" id="PS50929">
    <property type="entry name" value="ABC_TM1F"/>
    <property type="match status" value="1"/>
</dbReference>
<dbReference type="CDD" id="cd18584">
    <property type="entry name" value="ABC_6TM_AarD_CydD"/>
    <property type="match status" value="1"/>
</dbReference>
<dbReference type="EMBL" id="JAAEDI010000036">
    <property type="protein sequence ID" value="MBR0652927.1"/>
    <property type="molecule type" value="Genomic_DNA"/>
</dbReference>
<dbReference type="Gene3D" id="3.40.50.300">
    <property type="entry name" value="P-loop containing nucleotide triphosphate hydrolases"/>
    <property type="match status" value="1"/>
</dbReference>
<dbReference type="PANTHER" id="PTHR24221:SF590">
    <property type="entry name" value="COMPONENT LINKED WITH THE ASSEMBLY OF CYTOCHROME' TRANSPORT TRANSMEMBRANE ATP-BINDING PROTEIN ABC TRANSPORTER CYDD-RELATED"/>
    <property type="match status" value="1"/>
</dbReference>
<keyword evidence="2 7" id="KW-0812">Transmembrane</keyword>
<keyword evidence="3" id="KW-0547">Nucleotide-binding</keyword>
<dbReference type="InterPro" id="IPR036640">
    <property type="entry name" value="ABC1_TM_sf"/>
</dbReference>
<evidence type="ECO:0000259" key="8">
    <source>
        <dbReference type="PROSITE" id="PS50893"/>
    </source>
</evidence>
<dbReference type="InterPro" id="IPR011527">
    <property type="entry name" value="ABC1_TM_dom"/>
</dbReference>
<dbReference type="Pfam" id="PF00005">
    <property type="entry name" value="ABC_tran"/>
    <property type="match status" value="1"/>
</dbReference>
<gene>
    <name evidence="10" type="primary">cydD</name>
    <name evidence="10" type="ORF">GXW78_24950</name>
</gene>
<feature type="transmembrane region" description="Helical" evidence="7">
    <location>
        <begin position="165"/>
        <end position="186"/>
    </location>
</feature>
<evidence type="ECO:0000256" key="5">
    <source>
        <dbReference type="ARBA" id="ARBA00022989"/>
    </source>
</evidence>
<accession>A0ABS5EPK6</accession>
<feature type="domain" description="ABC transmembrane type-1" evidence="9">
    <location>
        <begin position="31"/>
        <end position="306"/>
    </location>
</feature>
<dbReference type="InterPro" id="IPR003593">
    <property type="entry name" value="AAA+_ATPase"/>
</dbReference>
<evidence type="ECO:0000256" key="4">
    <source>
        <dbReference type="ARBA" id="ARBA00022840"/>
    </source>
</evidence>
<dbReference type="InterPro" id="IPR014216">
    <property type="entry name" value="ABC_transptr_CydD"/>
</dbReference>
<evidence type="ECO:0000256" key="7">
    <source>
        <dbReference type="SAM" id="Phobius"/>
    </source>
</evidence>
<dbReference type="NCBIfam" id="TIGR02857">
    <property type="entry name" value="CydD"/>
    <property type="match status" value="1"/>
</dbReference>
<evidence type="ECO:0000256" key="1">
    <source>
        <dbReference type="ARBA" id="ARBA00004651"/>
    </source>
</evidence>
<comment type="subcellular location">
    <subcellularLocation>
        <location evidence="1">Cell membrane</location>
        <topology evidence="1">Multi-pass membrane protein</topology>
    </subcellularLocation>
</comment>
<dbReference type="RefSeq" id="WP_211871638.1">
    <property type="nucleotide sequence ID" value="NZ_JAAEDI010000036.1"/>
</dbReference>
<keyword evidence="5 7" id="KW-1133">Transmembrane helix</keyword>
<feature type="transmembrane region" description="Helical" evidence="7">
    <location>
        <begin position="276"/>
        <end position="294"/>
    </location>
</feature>
<name>A0ABS5EPK6_9PROT</name>
<feature type="domain" description="ABC transporter" evidence="8">
    <location>
        <begin position="337"/>
        <end position="560"/>
    </location>
</feature>
<feature type="transmembrane region" description="Helical" evidence="7">
    <location>
        <begin position="138"/>
        <end position="159"/>
    </location>
</feature>
<dbReference type="Gene3D" id="1.20.1560.10">
    <property type="entry name" value="ABC transporter type 1, transmembrane domain"/>
    <property type="match status" value="1"/>
</dbReference>
<dbReference type="InterPro" id="IPR039421">
    <property type="entry name" value="Type_1_exporter"/>
</dbReference>
<dbReference type="Proteomes" id="UP000698752">
    <property type="component" value="Unassembled WGS sequence"/>
</dbReference>
<feature type="transmembrane region" description="Helical" evidence="7">
    <location>
        <begin position="243"/>
        <end position="264"/>
    </location>
</feature>
<keyword evidence="4" id="KW-0067">ATP-binding</keyword>
<organism evidence="10 11">
    <name type="scientific">Neoroseomonas terrae</name>
    <dbReference type="NCBI Taxonomy" id="424799"/>
    <lineage>
        <taxon>Bacteria</taxon>
        <taxon>Pseudomonadati</taxon>
        <taxon>Pseudomonadota</taxon>
        <taxon>Alphaproteobacteria</taxon>
        <taxon>Acetobacterales</taxon>
        <taxon>Acetobacteraceae</taxon>
        <taxon>Neoroseomonas</taxon>
    </lineage>
</organism>
<feature type="transmembrane region" description="Helical" evidence="7">
    <location>
        <begin position="61"/>
        <end position="82"/>
    </location>
</feature>
<evidence type="ECO:0000259" key="9">
    <source>
        <dbReference type="PROSITE" id="PS50929"/>
    </source>
</evidence>
<dbReference type="InterPro" id="IPR027417">
    <property type="entry name" value="P-loop_NTPase"/>
</dbReference>
<dbReference type="SUPFAM" id="SSF90123">
    <property type="entry name" value="ABC transporter transmembrane region"/>
    <property type="match status" value="1"/>
</dbReference>
<reference evidence="11" key="1">
    <citation type="journal article" date="2021" name="Syst. Appl. Microbiol.">
        <title>Roseomonas hellenica sp. nov., isolated from roots of wild-growing Alkanna tinctoria.</title>
        <authorList>
            <person name="Rat A."/>
            <person name="Naranjo H.D."/>
            <person name="Lebbe L."/>
            <person name="Cnockaert M."/>
            <person name="Krigas N."/>
            <person name="Grigoriadou K."/>
            <person name="Maloupa E."/>
            <person name="Willems A."/>
        </authorList>
    </citation>
    <scope>NUCLEOTIDE SEQUENCE [LARGE SCALE GENOMIC DNA]</scope>
    <source>
        <strain evidence="11">LMG 31159</strain>
    </source>
</reference>
<dbReference type="SMART" id="SM00382">
    <property type="entry name" value="AAA"/>
    <property type="match status" value="1"/>
</dbReference>
<evidence type="ECO:0000256" key="6">
    <source>
        <dbReference type="ARBA" id="ARBA00023136"/>
    </source>
</evidence>
<evidence type="ECO:0000256" key="3">
    <source>
        <dbReference type="ARBA" id="ARBA00022741"/>
    </source>
</evidence>
<comment type="caution">
    <text evidence="10">The sequence shown here is derived from an EMBL/GenBank/DDBJ whole genome shotgun (WGS) entry which is preliminary data.</text>
</comment>
<dbReference type="InterPro" id="IPR003439">
    <property type="entry name" value="ABC_transporter-like_ATP-bd"/>
</dbReference>
<dbReference type="SUPFAM" id="SSF52540">
    <property type="entry name" value="P-loop containing nucleoside triphosphate hydrolases"/>
    <property type="match status" value="1"/>
</dbReference>
<dbReference type="Pfam" id="PF00664">
    <property type="entry name" value="ABC_membrane"/>
    <property type="match status" value="1"/>
</dbReference>
<dbReference type="CDD" id="cd03228">
    <property type="entry name" value="ABCC_MRP_Like"/>
    <property type="match status" value="1"/>
</dbReference>
<evidence type="ECO:0000313" key="11">
    <source>
        <dbReference type="Proteomes" id="UP000698752"/>
    </source>
</evidence>
<dbReference type="PROSITE" id="PS00211">
    <property type="entry name" value="ABC_TRANSPORTER_1"/>
    <property type="match status" value="1"/>
</dbReference>
<keyword evidence="6 7" id="KW-0472">Membrane</keyword>
<keyword evidence="11" id="KW-1185">Reference proteome</keyword>
<sequence>MASSSSGAEAAAASLLKREARSERARLMSPVLLGLGIAACGIAQAILLARLLATLLGRADAGWAELAAAAALALLMAALGIAQERAQLAAGEDAKARLRAAAFARLLAAGPADDRAVGEKSALVVERIEALEGYFARWLPAAMLAVLAPLMVAAAAAIADPLSGLILFAGGLLVPVMQAITGIGAAQASRRQFAALQRLSGRFLDRMRGLPVLVLFNQQQAEAERLGVAANDLRRRTMRVLRVAFVSAGAMELIIAAVLASLAYQHGALVRGTHPAPVTALFTLLLVPAFFAPLRAFSAAYHEQLAARGAAADLAPLLDAPEAEGLLLEDVPPKVTITFQDVKLRYAPDRPPALDGLSLRVTAGETLLLTGASGAGKSTVLRILMGFRRPDGGRVAINGRDAMLLKPAELRRLCSYVGQRAFIFRASIRDNIRFARPEADDAAVEAAARAAQVMEFAAALPQGLDTQVGEGGFGLSGGQAQRVAVARAFLRDTPLVLLDEPTAHLDPGTEAVVLDAVRRLCIGRTAIVATHARAARKAFGQMLELQAGRAAGGGSRMAGE</sequence>
<feature type="transmembrane region" description="Helical" evidence="7">
    <location>
        <begin position="27"/>
        <end position="49"/>
    </location>
</feature>
<dbReference type="PANTHER" id="PTHR24221">
    <property type="entry name" value="ATP-BINDING CASSETTE SUB-FAMILY B"/>
    <property type="match status" value="1"/>
</dbReference>
<dbReference type="InterPro" id="IPR017871">
    <property type="entry name" value="ABC_transporter-like_CS"/>
</dbReference>